<evidence type="ECO:0000313" key="5">
    <source>
        <dbReference type="EMBL" id="KAL2037025.1"/>
    </source>
</evidence>
<evidence type="ECO:0000256" key="2">
    <source>
        <dbReference type="PROSITE-ProRule" id="PRU00176"/>
    </source>
</evidence>
<reference evidence="5 6" key="1">
    <citation type="submission" date="2024-09" db="EMBL/GenBank/DDBJ databases">
        <title>Rethinking Asexuality: The Enigmatic Case of Functional Sexual Genes in Lepraria (Stereocaulaceae).</title>
        <authorList>
            <person name="Doellman M."/>
            <person name="Sun Y."/>
            <person name="Barcenas-Pena A."/>
            <person name="Lumbsch H.T."/>
            <person name="Grewe F."/>
        </authorList>
    </citation>
    <scope>NUCLEOTIDE SEQUENCE [LARGE SCALE GENOMIC DNA]</scope>
    <source>
        <strain evidence="5 6">Mercado 3170</strain>
    </source>
</reference>
<feature type="region of interest" description="Disordered" evidence="3">
    <location>
        <begin position="520"/>
        <end position="539"/>
    </location>
</feature>
<dbReference type="PANTHER" id="PTHR23189">
    <property type="entry name" value="RNA RECOGNITION MOTIF-CONTAINING"/>
    <property type="match status" value="1"/>
</dbReference>
<dbReference type="SUPFAM" id="SSF54928">
    <property type="entry name" value="RNA-binding domain, RBD"/>
    <property type="match status" value="1"/>
</dbReference>
<dbReference type="InterPro" id="IPR035979">
    <property type="entry name" value="RBD_domain_sf"/>
</dbReference>
<evidence type="ECO:0000259" key="4">
    <source>
        <dbReference type="PROSITE" id="PS50102"/>
    </source>
</evidence>
<proteinExistence type="predicted"/>
<gene>
    <name evidence="5" type="ORF">N7G274_010310</name>
</gene>
<feature type="domain" description="RRM" evidence="4">
    <location>
        <begin position="559"/>
        <end position="643"/>
    </location>
</feature>
<evidence type="ECO:0000256" key="3">
    <source>
        <dbReference type="SAM" id="MobiDB-lite"/>
    </source>
</evidence>
<dbReference type="PROSITE" id="PS50102">
    <property type="entry name" value="RRM"/>
    <property type="match status" value="1"/>
</dbReference>
<evidence type="ECO:0000256" key="1">
    <source>
        <dbReference type="ARBA" id="ARBA00022884"/>
    </source>
</evidence>
<evidence type="ECO:0000313" key="6">
    <source>
        <dbReference type="Proteomes" id="UP001590950"/>
    </source>
</evidence>
<keyword evidence="6" id="KW-1185">Reference proteome</keyword>
<dbReference type="InterPro" id="IPR034862">
    <property type="entry name" value="Fungal_Mei2-like_RRM3"/>
</dbReference>
<dbReference type="CDD" id="cd12532">
    <property type="entry name" value="RRM3_MEI2_fungi"/>
    <property type="match status" value="1"/>
</dbReference>
<dbReference type="InterPro" id="IPR007201">
    <property type="entry name" value="Mei2-like_Rrm_C"/>
</dbReference>
<dbReference type="SMART" id="SM00360">
    <property type="entry name" value="RRM"/>
    <property type="match status" value="2"/>
</dbReference>
<dbReference type="EMBL" id="JBEFKJ010000046">
    <property type="protein sequence ID" value="KAL2037025.1"/>
    <property type="molecule type" value="Genomic_DNA"/>
</dbReference>
<dbReference type="Gene3D" id="3.30.70.330">
    <property type="match status" value="1"/>
</dbReference>
<protein>
    <recommendedName>
        <fullName evidence="4">RRM domain-containing protein</fullName>
    </recommendedName>
</protein>
<organism evidence="5 6">
    <name type="scientific">Stereocaulon virgatum</name>
    <dbReference type="NCBI Taxonomy" id="373712"/>
    <lineage>
        <taxon>Eukaryota</taxon>
        <taxon>Fungi</taxon>
        <taxon>Dikarya</taxon>
        <taxon>Ascomycota</taxon>
        <taxon>Pezizomycotina</taxon>
        <taxon>Lecanoromycetes</taxon>
        <taxon>OSLEUM clade</taxon>
        <taxon>Lecanoromycetidae</taxon>
        <taxon>Lecanorales</taxon>
        <taxon>Lecanorineae</taxon>
        <taxon>Stereocaulaceae</taxon>
        <taxon>Stereocaulon</taxon>
    </lineage>
</organism>
<dbReference type="InterPro" id="IPR012677">
    <property type="entry name" value="Nucleotide-bd_a/b_plait_sf"/>
</dbReference>
<feature type="region of interest" description="Disordered" evidence="3">
    <location>
        <begin position="63"/>
        <end position="82"/>
    </location>
</feature>
<accession>A0ABR3ZTZ7</accession>
<name>A0ABR3ZTZ7_9LECA</name>
<keyword evidence="1 2" id="KW-0694">RNA-binding</keyword>
<comment type="caution">
    <text evidence="5">The sequence shown here is derived from an EMBL/GenBank/DDBJ whole genome shotgun (WGS) entry which is preliminary data.</text>
</comment>
<feature type="compositionally biased region" description="Polar residues" evidence="3">
    <location>
        <begin position="63"/>
        <end position="81"/>
    </location>
</feature>
<dbReference type="InterPro" id="IPR000504">
    <property type="entry name" value="RRM_dom"/>
</dbReference>
<feature type="region of interest" description="Disordered" evidence="3">
    <location>
        <begin position="1"/>
        <end position="37"/>
    </location>
</feature>
<dbReference type="Pfam" id="PF04059">
    <property type="entry name" value="RRM_2"/>
    <property type="match status" value="1"/>
</dbReference>
<sequence>MMAAVNGRNGIAVSPNSSEEVESHHGTPATKLSPFSPENVHDLKPGSHGIFRPKVPPPFNLVRANTNFSPNGKAGNSNSLGSHDPFVSAPCLSASTRTSSDTSKLSPTALAFTPASSNDLSSSHGVPVSSSIRQYSAKAPLLDAQSLASQTSSNHVTATSGMLPGFPGADMLSSAGLSPSSTDAFGLRVGDLKNGLFSSDGGVSRALMISQITLGTSVKDIQAIFNKKNFPSLKFVVLTELTAVGAVYVKFDDLHDADRAHMLLKTNYGAWVSKFIDPKEFVLKHQPESLKNSQFTVFEGQVLATAQFAGPFNRFDGANIGAIVEEALGNVGHLLAFELVMVNYPCVAYRAEYFDAVAVTKVMDLNGHKISGCTLSISVYKPDVESNAYRSSKVPGPLIIGKETGLEKALVSMSLSNQHDKYGSQTPRTPSFPQFPISNPGSRHFTNRHTGTGQNTPSSLSSYTHGFPGPISDQSSCWSPTYNPYANYAVSSPLWSHCGPGAVGQERGALTLPHYRQGQYGQRQNGQSKMGGRQRLDSASGHHNVVDINRIGQGIDVRTTIMLRNIPNKVDLAMLKKIVNETSFGKYDFIYLRIDFANNCNVGYAFINFEDPYSIIEFVNARAGHRWNCYNSDKVAEVSYATIQGRDCLIQKFRNSSVMLEYPEFRPKLFHTGTGTEAGQEEPFPPPDNQTKFRRSIENAEHVGLFAPRAGQNFRDEQRRRRSQYDRGTRLAEIEDSYEGAHYDNRNGPKSFYAVAPYGRTNGPYYPGVGASSF</sequence>
<dbReference type="Proteomes" id="UP001590950">
    <property type="component" value="Unassembled WGS sequence"/>
</dbReference>